<reference evidence="4 5" key="1">
    <citation type="submission" date="2009-02" db="EMBL/GenBank/DDBJ databases">
        <title>Genome sequence of Bacillus cereus 03BB102.</title>
        <authorList>
            <person name="Dodson R.J."/>
            <person name="Jackson P."/>
            <person name="Munk A.C."/>
            <person name="Brettin T."/>
            <person name="Bruce D."/>
            <person name="Detter C."/>
            <person name="Tapia R."/>
            <person name="Han C."/>
            <person name="Sutton G."/>
            <person name="Sims D."/>
        </authorList>
    </citation>
    <scope>NUCLEOTIDE SEQUENCE [LARGE SCALE GENOMIC DNA]</scope>
    <source>
        <strain evidence="4 5">03BB102</strain>
        <plasmid evidence="5">Plasmid p03BB102_179</plasmid>
    </source>
</reference>
<dbReference type="AlphaFoldDB" id="A0A125Y9Z5"/>
<organism evidence="4 5">
    <name type="scientific">Bacillus cereus (strain 03BB102)</name>
    <dbReference type="NCBI Taxonomy" id="572264"/>
    <lineage>
        <taxon>Bacteria</taxon>
        <taxon>Bacillati</taxon>
        <taxon>Bacillota</taxon>
        <taxon>Bacilli</taxon>
        <taxon>Bacillales</taxon>
        <taxon>Bacillaceae</taxon>
        <taxon>Bacillus</taxon>
        <taxon>Bacillus cereus group</taxon>
    </lineage>
</organism>
<dbReference type="GO" id="GO:0009636">
    <property type="term" value="P:response to toxic substance"/>
    <property type="evidence" value="ECO:0007669"/>
    <property type="project" value="TreeGrafter"/>
</dbReference>
<protein>
    <recommendedName>
        <fullName evidence="1">Immunity protein SdpI</fullName>
    </recommendedName>
</protein>
<feature type="transmembrane region" description="Helical" evidence="2">
    <location>
        <begin position="46"/>
        <end position="66"/>
    </location>
</feature>
<feature type="transmembrane region" description="Helical" evidence="2">
    <location>
        <begin position="186"/>
        <end position="206"/>
    </location>
</feature>
<keyword evidence="2" id="KW-1133">Transmembrane helix</keyword>
<proteinExistence type="predicted"/>
<dbReference type="Pfam" id="PF07853">
    <property type="entry name" value="DUF1648"/>
    <property type="match status" value="1"/>
</dbReference>
<evidence type="ECO:0000256" key="1">
    <source>
        <dbReference type="PIRNR" id="PIRNR038959"/>
    </source>
</evidence>
<dbReference type="KEGG" id="bcx:BCA_A0044"/>
<accession>A0A125Y9Z5</accession>
<feature type="domain" description="DUF1648" evidence="3">
    <location>
        <begin position="9"/>
        <end position="57"/>
    </location>
</feature>
<dbReference type="PIRSF" id="PIRSF038959">
    <property type="entry name" value="SdpI"/>
    <property type="match status" value="1"/>
</dbReference>
<sequence length="211" mass="24141">MKKHIFPLIIIILTTLMWIITFNQLPSKLITHWDINGVSNSYSDKFVTMLLFIGLMIGQYLLSILLTKIDPKKVNYEKFSKGYNIVFNMMLVILAIINVITILTGLGYNLPIITLGHVILGGIFNILGNYLQQVRPNFFIGIRTPWTLSSEKVWKDTHRFSSKLFVIAGIVIICAMFMPISWTQPIIFTSAIICIVLSMLSSYLFFRKSIK</sequence>
<dbReference type="PATRIC" id="fig|572264.18.peg.5594"/>
<feature type="transmembrane region" description="Helical" evidence="2">
    <location>
        <begin position="5"/>
        <end position="26"/>
    </location>
</feature>
<evidence type="ECO:0000313" key="4">
    <source>
        <dbReference type="EMBL" id="ACO25735.1"/>
    </source>
</evidence>
<evidence type="ECO:0000259" key="3">
    <source>
        <dbReference type="Pfam" id="PF07853"/>
    </source>
</evidence>
<dbReference type="Proteomes" id="UP000002210">
    <property type="component" value="Plasmid p03BB102_179"/>
</dbReference>
<dbReference type="PANTHER" id="PTHR37810:SF5">
    <property type="entry name" value="IMMUNITY PROTEIN SDPI"/>
    <property type="match status" value="1"/>
</dbReference>
<geneLocation type="plasmid" evidence="4 5">
    <name>p03BB102_179</name>
</geneLocation>
<keyword evidence="4" id="KW-0614">Plasmid</keyword>
<dbReference type="InterPro" id="IPR012867">
    <property type="entry name" value="DUF1648"/>
</dbReference>
<feature type="transmembrane region" description="Helical" evidence="2">
    <location>
        <begin position="86"/>
        <end position="106"/>
    </location>
</feature>
<dbReference type="RefSeq" id="WP_000716174.1">
    <property type="nucleotide sequence ID" value="NC_012473.1"/>
</dbReference>
<feature type="transmembrane region" description="Helical" evidence="2">
    <location>
        <begin position="160"/>
        <end position="180"/>
    </location>
</feature>
<comment type="function">
    <text evidence="1">Immunity protein that provides protection for the cell against the toxic effects of SDP, its own SdpC-derived killing factor, and that functions as a receptor/signal transduction protein as well. Once SDP accumulates in the extracellular milieu, SdpI binds to SDP, causing sequestration of SdpR at the bacterial membrane.</text>
</comment>
<feature type="transmembrane region" description="Helical" evidence="2">
    <location>
        <begin position="112"/>
        <end position="131"/>
    </location>
</feature>
<dbReference type="InterPro" id="IPR025962">
    <property type="entry name" value="SdpI/YhfL"/>
</dbReference>
<dbReference type="EMBL" id="CP001406">
    <property type="protein sequence ID" value="ACO25735.1"/>
    <property type="molecule type" value="Genomic_DNA"/>
</dbReference>
<evidence type="ECO:0000256" key="2">
    <source>
        <dbReference type="SAM" id="Phobius"/>
    </source>
</evidence>
<name>A0A125Y9Z5_BACC3</name>
<comment type="subcellular location">
    <subcellularLocation>
        <location evidence="1">Membrane</location>
    </subcellularLocation>
</comment>
<dbReference type="Pfam" id="PF13630">
    <property type="entry name" value="SdpI"/>
    <property type="match status" value="1"/>
</dbReference>
<dbReference type="PANTHER" id="PTHR37810">
    <property type="entry name" value="IMMUNITY PROTEIN SDPI"/>
    <property type="match status" value="1"/>
</dbReference>
<evidence type="ECO:0000313" key="5">
    <source>
        <dbReference type="Proteomes" id="UP000002210"/>
    </source>
</evidence>
<keyword evidence="1 2" id="KW-0472">Membrane</keyword>
<dbReference type="GO" id="GO:0016020">
    <property type="term" value="C:membrane"/>
    <property type="evidence" value="ECO:0007669"/>
    <property type="project" value="UniProtKB-SubCell"/>
</dbReference>
<dbReference type="InterPro" id="IPR026272">
    <property type="entry name" value="SdpI"/>
</dbReference>
<gene>
    <name evidence="4" type="ordered locus">BCA_A0044</name>
</gene>
<keyword evidence="2" id="KW-0812">Transmembrane</keyword>